<dbReference type="VEuPathDB" id="FungiDB:F4678DRAFT_484636"/>
<dbReference type="InterPro" id="IPR001466">
    <property type="entry name" value="Beta-lactam-related"/>
</dbReference>
<dbReference type="PANTHER" id="PTHR22935:SF97">
    <property type="entry name" value="BETA-LACTAMASE-RELATED DOMAIN-CONTAINING PROTEIN"/>
    <property type="match status" value="1"/>
</dbReference>
<evidence type="ECO:0000256" key="1">
    <source>
        <dbReference type="SAM" id="MobiDB-lite"/>
    </source>
</evidence>
<keyword evidence="5" id="KW-1185">Reference proteome</keyword>
<protein>
    <recommendedName>
        <fullName evidence="3">Beta-lactamase-related domain-containing protein</fullName>
    </recommendedName>
</protein>
<feature type="region of interest" description="Disordered" evidence="1">
    <location>
        <begin position="324"/>
        <end position="348"/>
    </location>
</feature>
<dbReference type="Gene3D" id="3.40.710.10">
    <property type="entry name" value="DD-peptidase/beta-lactamase superfamily"/>
    <property type="match status" value="1"/>
</dbReference>
<dbReference type="EMBL" id="JANPWZ010001112">
    <property type="protein sequence ID" value="KAJ3568681.1"/>
    <property type="molecule type" value="Genomic_DNA"/>
</dbReference>
<dbReference type="Pfam" id="PF00144">
    <property type="entry name" value="Beta-lactamase"/>
    <property type="match status" value="1"/>
</dbReference>
<sequence length="348" mass="37618">MFGYCSLVARLLIITAIHTAHAKQNCPIYGLGYPKPTNLLNSQGIKNAASALDSVFAQYIDNANNTGSDTFSYSVEVFAASEPTPLWSHYWTAKNLATMNTTGVRKIDGNTVYRIGSLSKIFTILTFLAEVGDSSWNEPIAKFIPEIAAMAANASDNSHSLTSPDWGSITIGALASQISGLMRDYSMLGELTQTSNATQAKAMGLPDLAGSEIPPCGSNPVCTRARKGPSSTPFKKLLVRLNHTSQIPAFPPRPRIDAPNFVYRILPGTPETPAILRALRHASLLGHRLRPPRLRAREDDGEALPAVLRGQAGEAAEPDAHLLQQAGRCPRRDPRRQAEDDVGVQYGE</sequence>
<evidence type="ECO:0000256" key="2">
    <source>
        <dbReference type="SAM" id="SignalP"/>
    </source>
</evidence>
<evidence type="ECO:0000313" key="5">
    <source>
        <dbReference type="Proteomes" id="UP001148614"/>
    </source>
</evidence>
<dbReference type="InterPro" id="IPR012338">
    <property type="entry name" value="Beta-lactam/transpept-like"/>
</dbReference>
<dbReference type="Proteomes" id="UP001148614">
    <property type="component" value="Unassembled WGS sequence"/>
</dbReference>
<organism evidence="4 5">
    <name type="scientific">Xylaria arbuscula</name>
    <dbReference type="NCBI Taxonomy" id="114810"/>
    <lineage>
        <taxon>Eukaryota</taxon>
        <taxon>Fungi</taxon>
        <taxon>Dikarya</taxon>
        <taxon>Ascomycota</taxon>
        <taxon>Pezizomycotina</taxon>
        <taxon>Sordariomycetes</taxon>
        <taxon>Xylariomycetidae</taxon>
        <taxon>Xylariales</taxon>
        <taxon>Xylariaceae</taxon>
        <taxon>Xylaria</taxon>
    </lineage>
</organism>
<dbReference type="PANTHER" id="PTHR22935">
    <property type="entry name" value="PENICILLIN-BINDING PROTEIN"/>
    <property type="match status" value="1"/>
</dbReference>
<feature type="chain" id="PRO_5040939001" description="Beta-lactamase-related domain-containing protein" evidence="2">
    <location>
        <begin position="23"/>
        <end position="348"/>
    </location>
</feature>
<evidence type="ECO:0000259" key="3">
    <source>
        <dbReference type="Pfam" id="PF00144"/>
    </source>
</evidence>
<feature type="domain" description="Beta-lactamase-related" evidence="3">
    <location>
        <begin position="103"/>
        <end position="184"/>
    </location>
</feature>
<gene>
    <name evidence="4" type="ORF">NPX13_g6339</name>
</gene>
<proteinExistence type="predicted"/>
<feature type="compositionally biased region" description="Basic and acidic residues" evidence="1">
    <location>
        <begin position="330"/>
        <end position="339"/>
    </location>
</feature>
<evidence type="ECO:0000313" key="4">
    <source>
        <dbReference type="EMBL" id="KAJ3568681.1"/>
    </source>
</evidence>
<dbReference type="SUPFAM" id="SSF56601">
    <property type="entry name" value="beta-lactamase/transpeptidase-like"/>
    <property type="match status" value="1"/>
</dbReference>
<comment type="caution">
    <text evidence="4">The sequence shown here is derived from an EMBL/GenBank/DDBJ whole genome shotgun (WGS) entry which is preliminary data.</text>
</comment>
<dbReference type="AlphaFoldDB" id="A0A9W8NCP9"/>
<keyword evidence="2" id="KW-0732">Signal</keyword>
<accession>A0A9W8NCP9</accession>
<name>A0A9W8NCP9_9PEZI</name>
<dbReference type="InterPro" id="IPR051478">
    <property type="entry name" value="Beta-lactamase-like_AB/R"/>
</dbReference>
<reference evidence="4" key="1">
    <citation type="submission" date="2022-07" db="EMBL/GenBank/DDBJ databases">
        <title>Genome Sequence of Xylaria arbuscula.</title>
        <authorList>
            <person name="Buettner E."/>
        </authorList>
    </citation>
    <scope>NUCLEOTIDE SEQUENCE</scope>
    <source>
        <strain evidence="4">VT107</strain>
    </source>
</reference>
<feature type="signal peptide" evidence="2">
    <location>
        <begin position="1"/>
        <end position="22"/>
    </location>
</feature>